<proteinExistence type="predicted"/>
<evidence type="ECO:0008006" key="3">
    <source>
        <dbReference type="Google" id="ProtNLM"/>
    </source>
</evidence>
<keyword evidence="2" id="KW-1185">Reference proteome</keyword>
<dbReference type="InterPro" id="IPR029044">
    <property type="entry name" value="Nucleotide-diphossugar_trans"/>
</dbReference>
<dbReference type="EMBL" id="JBHUEY010000001">
    <property type="protein sequence ID" value="MFD1782742.1"/>
    <property type="molecule type" value="Genomic_DNA"/>
</dbReference>
<comment type="caution">
    <text evidence="1">The sequence shown here is derived from an EMBL/GenBank/DDBJ whole genome shotgun (WGS) entry which is preliminary data.</text>
</comment>
<dbReference type="Gene3D" id="3.90.550.10">
    <property type="entry name" value="Spore Coat Polysaccharide Biosynthesis Protein SpsA, Chain A"/>
    <property type="match status" value="1"/>
</dbReference>
<evidence type="ECO:0000313" key="1">
    <source>
        <dbReference type="EMBL" id="MFD1782742.1"/>
    </source>
</evidence>
<gene>
    <name evidence="1" type="ORF">ACFSC0_04995</name>
</gene>
<sequence>MNVVCFSSFTFSYLDRARVLFETVKRHQPGWTRVALITDRPPAGVDFRIEDEPFDRVVWAEDLGLPDFPAWLFKHDVVEACTAVKGPFAEMVCRQGEADAVVYLDPDIAVFSSLDPIEQALERADILVTPHLVEPNEGHEAILDNDISALRTGVFNFGFVAMRTRGEGAKFAAWWARMLRDYCYDDIPAGLFTDQRWGDHIPSFFDNYAVLRDPGYNVASWNLSRRKVAIGHDGEVQVNGVPLRFWHFTKLGPLGDAMTQKYAGDNFQVYEIWDWYRRQVKSQALPGLPARYWAYGAYSDGSPIAKAHRVLYRTRPDLQAAYPDPFDARGFKRWLAEQDQAAA</sequence>
<dbReference type="SUPFAM" id="SSF53448">
    <property type="entry name" value="Nucleotide-diphospho-sugar transferases"/>
    <property type="match status" value="1"/>
</dbReference>
<reference evidence="2" key="1">
    <citation type="journal article" date="2019" name="Int. J. Syst. Evol. Microbiol.">
        <title>The Global Catalogue of Microorganisms (GCM) 10K type strain sequencing project: providing services to taxonomists for standard genome sequencing and annotation.</title>
        <authorList>
            <consortium name="The Broad Institute Genomics Platform"/>
            <consortium name="The Broad Institute Genome Sequencing Center for Infectious Disease"/>
            <person name="Wu L."/>
            <person name="Ma J."/>
        </authorList>
    </citation>
    <scope>NUCLEOTIDE SEQUENCE [LARGE SCALE GENOMIC DNA]</scope>
    <source>
        <strain evidence="2">DFY28</strain>
    </source>
</reference>
<accession>A0ABW4MXT0</accession>
<protein>
    <recommendedName>
        <fullName evidence="3">Glycosyl transferase</fullName>
    </recommendedName>
</protein>
<evidence type="ECO:0000313" key="2">
    <source>
        <dbReference type="Proteomes" id="UP001597237"/>
    </source>
</evidence>
<dbReference type="Proteomes" id="UP001597237">
    <property type="component" value="Unassembled WGS sequence"/>
</dbReference>
<organism evidence="1 2">
    <name type="scientific">Phenylobacterium terrae</name>
    <dbReference type="NCBI Taxonomy" id="2665495"/>
    <lineage>
        <taxon>Bacteria</taxon>
        <taxon>Pseudomonadati</taxon>
        <taxon>Pseudomonadota</taxon>
        <taxon>Alphaproteobacteria</taxon>
        <taxon>Caulobacterales</taxon>
        <taxon>Caulobacteraceae</taxon>
        <taxon>Phenylobacterium</taxon>
    </lineage>
</organism>
<dbReference type="RefSeq" id="WP_377282414.1">
    <property type="nucleotide sequence ID" value="NZ_JBHRSI010000006.1"/>
</dbReference>
<name>A0ABW4MXT0_9CAUL</name>